<comment type="caution">
    <text evidence="1">The sequence shown here is derived from an EMBL/GenBank/DDBJ whole genome shotgun (WGS) entry which is preliminary data.</text>
</comment>
<name>A0AAW0K535_QUESU</name>
<dbReference type="AlphaFoldDB" id="A0AAW0K535"/>
<reference evidence="1 2" key="1">
    <citation type="journal article" date="2018" name="Sci. Data">
        <title>The draft genome sequence of cork oak.</title>
        <authorList>
            <person name="Ramos A.M."/>
            <person name="Usie A."/>
            <person name="Barbosa P."/>
            <person name="Barros P.M."/>
            <person name="Capote T."/>
            <person name="Chaves I."/>
            <person name="Simoes F."/>
            <person name="Abreu I."/>
            <person name="Carrasquinho I."/>
            <person name="Faro C."/>
            <person name="Guimaraes J.B."/>
            <person name="Mendonca D."/>
            <person name="Nobrega F."/>
            <person name="Rodrigues L."/>
            <person name="Saibo N.J.M."/>
            <person name="Varela M.C."/>
            <person name="Egas C."/>
            <person name="Matos J."/>
            <person name="Miguel C.M."/>
            <person name="Oliveira M.M."/>
            <person name="Ricardo C.P."/>
            <person name="Goncalves S."/>
        </authorList>
    </citation>
    <scope>NUCLEOTIDE SEQUENCE [LARGE SCALE GENOMIC DNA]</scope>
    <source>
        <strain evidence="2">cv. HL8</strain>
    </source>
</reference>
<dbReference type="EMBL" id="PKMF04000394">
    <property type="protein sequence ID" value="KAK7834082.1"/>
    <property type="molecule type" value="Genomic_DNA"/>
</dbReference>
<keyword evidence="2" id="KW-1185">Reference proteome</keyword>
<evidence type="ECO:0000313" key="1">
    <source>
        <dbReference type="EMBL" id="KAK7834082.1"/>
    </source>
</evidence>
<organism evidence="1 2">
    <name type="scientific">Quercus suber</name>
    <name type="common">Cork oak</name>
    <dbReference type="NCBI Taxonomy" id="58331"/>
    <lineage>
        <taxon>Eukaryota</taxon>
        <taxon>Viridiplantae</taxon>
        <taxon>Streptophyta</taxon>
        <taxon>Embryophyta</taxon>
        <taxon>Tracheophyta</taxon>
        <taxon>Spermatophyta</taxon>
        <taxon>Magnoliopsida</taxon>
        <taxon>eudicotyledons</taxon>
        <taxon>Gunneridae</taxon>
        <taxon>Pentapetalae</taxon>
        <taxon>rosids</taxon>
        <taxon>fabids</taxon>
        <taxon>Fagales</taxon>
        <taxon>Fagaceae</taxon>
        <taxon>Quercus</taxon>
    </lineage>
</organism>
<accession>A0AAW0K535</accession>
<evidence type="ECO:0000313" key="2">
    <source>
        <dbReference type="Proteomes" id="UP000237347"/>
    </source>
</evidence>
<proteinExistence type="predicted"/>
<gene>
    <name evidence="1" type="ORF">CFP56_025073</name>
</gene>
<dbReference type="Proteomes" id="UP000237347">
    <property type="component" value="Unassembled WGS sequence"/>
</dbReference>
<sequence length="80" mass="8823">MGTWKITSVKLMELKVTSSPRLVVALELATDAPTRSGAAVSSDTMQLMSQIAKGSPNCIIVPSYIWSLILRVREVSFFFF</sequence>
<protein>
    <submittedName>
        <fullName evidence="1">Uncharacterized protein</fullName>
    </submittedName>
</protein>